<keyword evidence="1" id="KW-0808">Transferase</keyword>
<dbReference type="EMBL" id="JAAZHI010000074">
    <property type="protein sequence ID" value="NLA55307.1"/>
    <property type="molecule type" value="Genomic_DNA"/>
</dbReference>
<dbReference type="GO" id="GO:0009098">
    <property type="term" value="P:L-leucine biosynthetic process"/>
    <property type="evidence" value="ECO:0007669"/>
    <property type="project" value="InterPro"/>
</dbReference>
<reference evidence="3 4" key="1">
    <citation type="journal article" date="2020" name="Biotechnol. Biofuels">
        <title>New insights from the biogas microbiome by comprehensive genome-resolved metagenomics of nearly 1600 species originating from multiple anaerobic digesters.</title>
        <authorList>
            <person name="Campanaro S."/>
            <person name="Treu L."/>
            <person name="Rodriguez-R L.M."/>
            <person name="Kovalovszki A."/>
            <person name="Ziels R.M."/>
            <person name="Maus I."/>
            <person name="Zhu X."/>
            <person name="Kougias P.G."/>
            <person name="Basile A."/>
            <person name="Luo G."/>
            <person name="Schluter A."/>
            <person name="Konstantinidis K.T."/>
            <person name="Angelidaki I."/>
        </authorList>
    </citation>
    <scope>NUCLEOTIDE SEQUENCE [LARGE SCALE GENOMIC DNA]</scope>
    <source>
        <strain evidence="3">AS15tlH2ME_198</strain>
    </source>
</reference>
<evidence type="ECO:0000313" key="4">
    <source>
        <dbReference type="Proteomes" id="UP000557899"/>
    </source>
</evidence>
<dbReference type="Gene3D" id="3.30.160.270">
    <property type="match status" value="1"/>
</dbReference>
<evidence type="ECO:0000259" key="2">
    <source>
        <dbReference type="Pfam" id="PF08502"/>
    </source>
</evidence>
<protein>
    <submittedName>
        <fullName evidence="3">2-isopropylmalate synthase</fullName>
    </submittedName>
</protein>
<dbReference type="SUPFAM" id="SSF110921">
    <property type="entry name" value="2-isopropylmalate synthase LeuA, allosteric (dimerisation) domain"/>
    <property type="match status" value="1"/>
</dbReference>
<dbReference type="Proteomes" id="UP000557899">
    <property type="component" value="Unassembled WGS sequence"/>
</dbReference>
<dbReference type="Pfam" id="PF08502">
    <property type="entry name" value="LeuA_dimer"/>
    <property type="match status" value="1"/>
</dbReference>
<dbReference type="InterPro" id="IPR013709">
    <property type="entry name" value="2-isopropylmalate_synth_dimer"/>
</dbReference>
<accession>A0A7X6SUZ7</accession>
<dbReference type="AlphaFoldDB" id="A0A7X6SUZ7"/>
<dbReference type="GO" id="GO:0003852">
    <property type="term" value="F:2-isopropylmalate synthase activity"/>
    <property type="evidence" value="ECO:0007669"/>
    <property type="project" value="InterPro"/>
</dbReference>
<feature type="domain" description="2-isopropylmalate synthase LeuA allosteric (dimerisation)" evidence="2">
    <location>
        <begin position="3"/>
        <end position="51"/>
    </location>
</feature>
<comment type="caution">
    <text evidence="3">The sequence shown here is derived from an EMBL/GenBank/DDBJ whole genome shotgun (WGS) entry which is preliminary data.</text>
</comment>
<organism evidence="3 4">
    <name type="scientific">Corynebacterium humireducens</name>
    <dbReference type="NCBI Taxonomy" id="1223514"/>
    <lineage>
        <taxon>Bacteria</taxon>
        <taxon>Bacillati</taxon>
        <taxon>Actinomycetota</taxon>
        <taxon>Actinomycetes</taxon>
        <taxon>Mycobacteriales</taxon>
        <taxon>Corynebacteriaceae</taxon>
        <taxon>Corynebacterium</taxon>
    </lineage>
</organism>
<feature type="non-terminal residue" evidence="3">
    <location>
        <position position="1"/>
    </location>
</feature>
<name>A0A7X6SUZ7_9CORY</name>
<gene>
    <name evidence="3" type="ORF">GX859_03255</name>
</gene>
<dbReference type="InterPro" id="IPR036230">
    <property type="entry name" value="LeuA_allosteric_dom_sf"/>
</dbReference>
<evidence type="ECO:0000256" key="1">
    <source>
        <dbReference type="ARBA" id="ARBA00022679"/>
    </source>
</evidence>
<sequence>SQQSRSSGDDAEAACYIYATVNGSAAWGVGIAGSITRASIKALTSAVNRALRVEASVLAGGV</sequence>
<evidence type="ECO:0000313" key="3">
    <source>
        <dbReference type="EMBL" id="NLA55307.1"/>
    </source>
</evidence>
<proteinExistence type="predicted"/>